<comment type="caution">
    <text evidence="2">The sequence shown here is derived from an EMBL/GenBank/DDBJ whole genome shotgun (WGS) entry which is preliminary data.</text>
</comment>
<protein>
    <submittedName>
        <fullName evidence="2">Uncharacterized protein</fullName>
    </submittedName>
</protein>
<evidence type="ECO:0000313" key="2">
    <source>
        <dbReference type="EMBL" id="KAJ3551553.1"/>
    </source>
</evidence>
<evidence type="ECO:0000313" key="3">
    <source>
        <dbReference type="Proteomes" id="UP001213000"/>
    </source>
</evidence>
<accession>A0AAD5YPC8</accession>
<organism evidence="2 3">
    <name type="scientific">Leucocoprinus birnbaumii</name>
    <dbReference type="NCBI Taxonomy" id="56174"/>
    <lineage>
        <taxon>Eukaryota</taxon>
        <taxon>Fungi</taxon>
        <taxon>Dikarya</taxon>
        <taxon>Basidiomycota</taxon>
        <taxon>Agaricomycotina</taxon>
        <taxon>Agaricomycetes</taxon>
        <taxon>Agaricomycetidae</taxon>
        <taxon>Agaricales</taxon>
        <taxon>Agaricineae</taxon>
        <taxon>Agaricaceae</taxon>
        <taxon>Leucocoprinus</taxon>
    </lineage>
</organism>
<keyword evidence="1" id="KW-0472">Membrane</keyword>
<dbReference type="EMBL" id="JANIEX010002189">
    <property type="protein sequence ID" value="KAJ3551553.1"/>
    <property type="molecule type" value="Genomic_DNA"/>
</dbReference>
<keyword evidence="1" id="KW-0812">Transmembrane</keyword>
<keyword evidence="3" id="KW-1185">Reference proteome</keyword>
<keyword evidence="1" id="KW-1133">Transmembrane helix</keyword>
<feature type="transmembrane region" description="Helical" evidence="1">
    <location>
        <begin position="93"/>
        <end position="112"/>
    </location>
</feature>
<feature type="transmembrane region" description="Helical" evidence="1">
    <location>
        <begin position="60"/>
        <end position="81"/>
    </location>
</feature>
<name>A0AAD5YPC8_9AGAR</name>
<feature type="transmembrane region" description="Helical" evidence="1">
    <location>
        <begin position="6"/>
        <end position="29"/>
    </location>
</feature>
<reference evidence="2" key="1">
    <citation type="submission" date="2022-07" db="EMBL/GenBank/DDBJ databases">
        <title>Genome Sequence of Leucocoprinus birnbaumii.</title>
        <authorList>
            <person name="Buettner E."/>
        </authorList>
    </citation>
    <scope>NUCLEOTIDE SEQUENCE</scope>
    <source>
        <strain evidence="2">VT141</strain>
    </source>
</reference>
<dbReference type="Proteomes" id="UP001213000">
    <property type="component" value="Unassembled WGS sequence"/>
</dbReference>
<evidence type="ECO:0000256" key="1">
    <source>
        <dbReference type="SAM" id="Phobius"/>
    </source>
</evidence>
<proteinExistence type="predicted"/>
<gene>
    <name evidence="2" type="ORF">NP233_g13063</name>
</gene>
<dbReference type="AlphaFoldDB" id="A0AAD5YPC8"/>
<sequence>MVESKSRFALAIIRCSANIVEAILLLITLGKALNTERRFSDKSLLTAIGERRHHTPVLYIFYRDGALLLIPILILSILGLVDNTLPYPALHKVDLDMWFFLTYQLFVSRLVLNIRRANGKLTESSALEQLSTLRFGSHRDISGQDSES</sequence>